<gene>
    <name evidence="5" type="ORF">CYMTET_30556</name>
</gene>
<organism evidence="5 6">
    <name type="scientific">Cymbomonas tetramitiformis</name>
    <dbReference type="NCBI Taxonomy" id="36881"/>
    <lineage>
        <taxon>Eukaryota</taxon>
        <taxon>Viridiplantae</taxon>
        <taxon>Chlorophyta</taxon>
        <taxon>Pyramimonadophyceae</taxon>
        <taxon>Pyramimonadales</taxon>
        <taxon>Pyramimonadaceae</taxon>
        <taxon>Cymbomonas</taxon>
    </lineage>
</organism>
<dbReference type="PANTHER" id="PTHR10457">
    <property type="entry name" value="MEVALONATE KINASE/GALACTOKINASE"/>
    <property type="match status" value="1"/>
</dbReference>
<reference evidence="5 6" key="1">
    <citation type="journal article" date="2015" name="Genome Biol. Evol.">
        <title>Comparative Genomics of a Bacterivorous Green Alga Reveals Evolutionary Causalities and Consequences of Phago-Mixotrophic Mode of Nutrition.</title>
        <authorList>
            <person name="Burns J.A."/>
            <person name="Paasch A."/>
            <person name="Narechania A."/>
            <person name="Kim E."/>
        </authorList>
    </citation>
    <scope>NUCLEOTIDE SEQUENCE [LARGE SCALE GENOMIC DNA]</scope>
    <source>
        <strain evidence="5 6">PLY_AMNH</strain>
    </source>
</reference>
<dbReference type="Gene3D" id="3.30.230.10">
    <property type="match status" value="1"/>
</dbReference>
<dbReference type="SUPFAM" id="SSF55060">
    <property type="entry name" value="GHMP Kinase, C-terminal domain"/>
    <property type="match status" value="1"/>
</dbReference>
<feature type="non-terminal residue" evidence="5">
    <location>
        <position position="1"/>
    </location>
</feature>
<comment type="caution">
    <text evidence="5">The sequence shown here is derived from an EMBL/GenBank/DDBJ whole genome shotgun (WGS) entry which is preliminary data.</text>
</comment>
<protein>
    <recommendedName>
        <fullName evidence="4">GHMP kinase C-terminal domain-containing protein</fullName>
    </recommendedName>
</protein>
<dbReference type="InterPro" id="IPR013750">
    <property type="entry name" value="GHMP_kinase_C_dom"/>
</dbReference>
<evidence type="ECO:0000256" key="3">
    <source>
        <dbReference type="SAM" id="MobiDB-lite"/>
    </source>
</evidence>
<dbReference type="GO" id="GO:0005524">
    <property type="term" value="F:ATP binding"/>
    <property type="evidence" value="ECO:0007669"/>
    <property type="project" value="UniProtKB-KW"/>
</dbReference>
<dbReference type="InterPro" id="IPR014721">
    <property type="entry name" value="Ribsml_uS5_D2-typ_fold_subgr"/>
</dbReference>
<keyword evidence="6" id="KW-1185">Reference proteome</keyword>
<dbReference type="Proteomes" id="UP001190700">
    <property type="component" value="Unassembled WGS sequence"/>
</dbReference>
<dbReference type="InterPro" id="IPR036554">
    <property type="entry name" value="GHMP_kinase_C_sf"/>
</dbReference>
<evidence type="ECO:0000259" key="4">
    <source>
        <dbReference type="Pfam" id="PF08544"/>
    </source>
</evidence>
<dbReference type="AlphaFoldDB" id="A0AAE0FIS6"/>
<keyword evidence="2" id="KW-0067">ATP-binding</keyword>
<evidence type="ECO:0000256" key="1">
    <source>
        <dbReference type="ARBA" id="ARBA00022741"/>
    </source>
</evidence>
<dbReference type="GO" id="GO:0004335">
    <property type="term" value="F:galactokinase activity"/>
    <property type="evidence" value="ECO:0007669"/>
    <property type="project" value="TreeGrafter"/>
</dbReference>
<keyword evidence="1" id="KW-0547">Nucleotide-binding</keyword>
<dbReference type="SUPFAM" id="SSF54211">
    <property type="entry name" value="Ribosomal protein S5 domain 2-like"/>
    <property type="match status" value="1"/>
</dbReference>
<evidence type="ECO:0000313" key="6">
    <source>
        <dbReference type="Proteomes" id="UP001190700"/>
    </source>
</evidence>
<dbReference type="Gene3D" id="3.30.70.890">
    <property type="entry name" value="GHMP kinase, C-terminal domain"/>
    <property type="match status" value="1"/>
</dbReference>
<proteinExistence type="predicted"/>
<feature type="compositionally biased region" description="Basic and acidic residues" evidence="3">
    <location>
        <begin position="322"/>
        <end position="336"/>
    </location>
</feature>
<feature type="region of interest" description="Disordered" evidence="3">
    <location>
        <begin position="320"/>
        <end position="342"/>
    </location>
</feature>
<dbReference type="InterPro" id="IPR020568">
    <property type="entry name" value="Ribosomal_Su5_D2-typ_SF"/>
</dbReference>
<dbReference type="PANTHER" id="PTHR10457:SF7">
    <property type="entry name" value="GALACTOKINASE-RELATED"/>
    <property type="match status" value="1"/>
</dbReference>
<name>A0AAE0FIS6_9CHLO</name>
<dbReference type="GO" id="GO:0005829">
    <property type="term" value="C:cytosol"/>
    <property type="evidence" value="ECO:0007669"/>
    <property type="project" value="TreeGrafter"/>
</dbReference>
<sequence length="342" mass="36353">PSGFELLAGGAQLDGTGGDAMGVGQTALADLACKCERYIGTAGGGMDQAISVLASNGVAKLVDFNPLRTQDVSLPQDATFVIANSLTVSCKADTAPYRYNLRVVECQLASSLLAVALGMDPTAARQRVTTLRHVEALTETSTSKALAAAAKYLHEHAYTADELEAILECSLESLFVGKSSALAVLAVNSQYCLYQRAEHVYTEALRVQDFRQVCIDGEQREQSVLSQLGELMSASHASCRDSYNCSSPELDRLVQICLAEGAHGARLTGAGWGGCVVALVPASKASSFMDAIQARALPWLYCGLAHRDLNGKLAKMVVAHSENPDEESHHLNHSADNHSNQN</sequence>
<feature type="domain" description="GHMP kinase C-terminal" evidence="4">
    <location>
        <begin position="225"/>
        <end position="294"/>
    </location>
</feature>
<evidence type="ECO:0000313" key="5">
    <source>
        <dbReference type="EMBL" id="KAK3260483.1"/>
    </source>
</evidence>
<accession>A0AAE0FIS6</accession>
<dbReference type="InterPro" id="IPR006206">
    <property type="entry name" value="Mevalonate/galactokinase"/>
</dbReference>
<dbReference type="PRINTS" id="PR00959">
    <property type="entry name" value="MEVGALKINASE"/>
</dbReference>
<dbReference type="PIRSF" id="PIRSF000530">
    <property type="entry name" value="Galactokinase"/>
    <property type="match status" value="1"/>
</dbReference>
<evidence type="ECO:0000256" key="2">
    <source>
        <dbReference type="ARBA" id="ARBA00022840"/>
    </source>
</evidence>
<dbReference type="GO" id="GO:0006012">
    <property type="term" value="P:galactose metabolic process"/>
    <property type="evidence" value="ECO:0007669"/>
    <property type="project" value="TreeGrafter"/>
</dbReference>
<dbReference type="Pfam" id="PF08544">
    <property type="entry name" value="GHMP_kinases_C"/>
    <property type="match status" value="1"/>
</dbReference>
<dbReference type="EMBL" id="LGRX02017645">
    <property type="protein sequence ID" value="KAK3260483.1"/>
    <property type="molecule type" value="Genomic_DNA"/>
</dbReference>